<protein>
    <recommendedName>
        <fullName evidence="5">Lipoprotein</fullName>
    </recommendedName>
</protein>
<evidence type="ECO:0000313" key="4">
    <source>
        <dbReference type="Proteomes" id="UP000326595"/>
    </source>
</evidence>
<evidence type="ECO:0000313" key="3">
    <source>
        <dbReference type="EMBL" id="CAK9890300.1"/>
    </source>
</evidence>
<accession>A0AAN2HCA1</accession>
<feature type="compositionally biased region" description="Polar residues" evidence="1">
    <location>
        <begin position="126"/>
        <end position="138"/>
    </location>
</feature>
<sequence>MLTKLISGSCLALCSFAASATVLQTSFDPDARYSIVSVSGDASQRTVITQRIGISGTSYSARQYDCTARTVRFLGSGTSLEDLQHAEADREPTPIFKGSLARAISQAACDEGVQPGATADGHGGISASNQPVTNNTHQ</sequence>
<feature type="chain" id="PRO_5042996312" description="Lipoprotein" evidence="2">
    <location>
        <begin position="21"/>
        <end position="138"/>
    </location>
</feature>
<dbReference type="Proteomes" id="UP000326595">
    <property type="component" value="Chromosome"/>
</dbReference>
<feature type="signal peptide" evidence="2">
    <location>
        <begin position="1"/>
        <end position="20"/>
    </location>
</feature>
<evidence type="ECO:0008006" key="5">
    <source>
        <dbReference type="Google" id="ProtNLM"/>
    </source>
</evidence>
<dbReference type="EMBL" id="OZ024668">
    <property type="protein sequence ID" value="CAK9890300.1"/>
    <property type="molecule type" value="Genomic_DNA"/>
</dbReference>
<evidence type="ECO:0000256" key="2">
    <source>
        <dbReference type="SAM" id="SignalP"/>
    </source>
</evidence>
<dbReference type="RefSeq" id="WP_052251391.1">
    <property type="nucleotide sequence ID" value="NZ_OZ024668.1"/>
</dbReference>
<reference evidence="3 4" key="1">
    <citation type="submission" date="2024-03" db="EMBL/GenBank/DDBJ databases">
        <authorList>
            <person name="Alaster D. Moffat"/>
            <person name="Govind Chandra"/>
            <person name="Andrew W. Truman"/>
        </authorList>
    </citation>
    <scope>NUCLEOTIDE SEQUENCE [LARGE SCALE GENOMIC DNA]</scope>
    <source>
        <strain evidence="3">PS652</strain>
    </source>
</reference>
<feature type="region of interest" description="Disordered" evidence="1">
    <location>
        <begin position="112"/>
        <end position="138"/>
    </location>
</feature>
<name>A0AAN2HCA1_PSEFL</name>
<organism evidence="3 4">
    <name type="scientific">Pseudomonas fluorescens</name>
    <dbReference type="NCBI Taxonomy" id="294"/>
    <lineage>
        <taxon>Bacteria</taxon>
        <taxon>Pseudomonadati</taxon>
        <taxon>Pseudomonadota</taxon>
        <taxon>Gammaproteobacteria</taxon>
        <taxon>Pseudomonadales</taxon>
        <taxon>Pseudomonadaceae</taxon>
        <taxon>Pseudomonas</taxon>
    </lineage>
</organism>
<proteinExistence type="predicted"/>
<gene>
    <name evidence="3" type="ORF">PS652_03139</name>
</gene>
<keyword evidence="2" id="KW-0732">Signal</keyword>
<evidence type="ECO:0000256" key="1">
    <source>
        <dbReference type="SAM" id="MobiDB-lite"/>
    </source>
</evidence>
<dbReference type="AlphaFoldDB" id="A0AAN2HCA1"/>